<proteinExistence type="predicted"/>
<evidence type="ECO:0000256" key="1">
    <source>
        <dbReference type="ARBA" id="ARBA00022737"/>
    </source>
</evidence>
<dbReference type="RefSeq" id="WP_150118759.1">
    <property type="nucleotide sequence ID" value="NZ_CP013232.1"/>
</dbReference>
<dbReference type="AlphaFoldDB" id="A0A127PCP8"/>
<reference evidence="3 4" key="1">
    <citation type="submission" date="2015-11" db="EMBL/GenBank/DDBJ databases">
        <title>Exploring the genomic traits of fungus-feeding bacterial genus Collimonas.</title>
        <authorList>
            <person name="Song C."/>
            <person name="Schmidt R."/>
            <person name="de Jager V."/>
            <person name="Krzyzanowska D."/>
            <person name="Jongedijk E."/>
            <person name="Cankar K."/>
            <person name="Beekwilder J."/>
            <person name="van Veen A."/>
            <person name="de Boer W."/>
            <person name="van Veen J.A."/>
            <person name="Garbeva P."/>
        </authorList>
    </citation>
    <scope>NUCLEOTIDE SEQUENCE [LARGE SCALE GENOMIC DNA]</scope>
    <source>
        <strain evidence="3 4">Ter6</strain>
    </source>
</reference>
<keyword evidence="1" id="KW-0677">Repeat</keyword>
<evidence type="ECO:0000313" key="3">
    <source>
        <dbReference type="EMBL" id="AMO95568.1"/>
    </source>
</evidence>
<dbReference type="InterPro" id="IPR019734">
    <property type="entry name" value="TPR_rpt"/>
</dbReference>
<protein>
    <submittedName>
        <fullName evidence="3">Tetratricopeptide repeat family protein</fullName>
    </submittedName>
</protein>
<organism evidence="3">
    <name type="scientific">Collimonas fungivorans</name>
    <dbReference type="NCBI Taxonomy" id="158899"/>
    <lineage>
        <taxon>Bacteria</taxon>
        <taxon>Pseudomonadati</taxon>
        <taxon>Pseudomonadota</taxon>
        <taxon>Betaproteobacteria</taxon>
        <taxon>Burkholderiales</taxon>
        <taxon>Oxalobacteraceae</taxon>
        <taxon>Collimonas</taxon>
    </lineage>
</organism>
<dbReference type="EMBL" id="CP013232">
    <property type="protein sequence ID" value="AMO95568.1"/>
    <property type="molecule type" value="Genomic_DNA"/>
</dbReference>
<accession>A0A127PCP8</accession>
<evidence type="ECO:0000313" key="4">
    <source>
        <dbReference type="Proteomes" id="UP000072421"/>
    </source>
</evidence>
<dbReference type="SMART" id="SM00028">
    <property type="entry name" value="TPR"/>
    <property type="match status" value="4"/>
</dbReference>
<keyword evidence="2" id="KW-0802">TPR repeat</keyword>
<gene>
    <name evidence="3" type="ORF">CFter6_2902</name>
</gene>
<dbReference type="Gene3D" id="1.25.40.10">
    <property type="entry name" value="Tetratricopeptide repeat domain"/>
    <property type="match status" value="1"/>
</dbReference>
<dbReference type="InterPro" id="IPR011990">
    <property type="entry name" value="TPR-like_helical_dom_sf"/>
</dbReference>
<dbReference type="PATRIC" id="fig|158899.10.peg.2899"/>
<dbReference type="SUPFAM" id="SSF48452">
    <property type="entry name" value="TPR-like"/>
    <property type="match status" value="1"/>
</dbReference>
<dbReference type="OrthoDB" id="5915006at2"/>
<sequence length="392" mass="42969">MSAILSRSSQANSEGSKRLDRLLGFLHSDPQNENLRADVFEQAFSIGNEEVAEQQIAVGLELGRDPNAWRFREAHLRMAQRRFEEAEDLLTILKQQMEPLPAISHNLAFIAALRGDYQTCFEELEPWASKDPSMDVDPSIQTLWLKSLHHLSKLELALQWTDQRRTLAKLTPAAMGVASLIAIDAEQAVKAKELADQALAAGDAGLETLLARAAVALAERDTAGAHQYLLQAMHREPNNGRCWSTLGLTQMLEMNIAAARQSLQKAAALMPDHIGTWHSLGWACLVDNDIDAAQQAFEAAMQLDRNFGESHGALAIIAAMRGERASAIEQIRRATGLDKDSLSAGYAQAVLNGETADPRSLQNAMHGLFSTRLAPMGEPMLDLLPSLPDIKK</sequence>
<name>A0A127PCP8_9BURK</name>
<dbReference type="Proteomes" id="UP000072421">
    <property type="component" value="Chromosome"/>
</dbReference>
<evidence type="ECO:0000256" key="2">
    <source>
        <dbReference type="ARBA" id="ARBA00022803"/>
    </source>
</evidence>
<dbReference type="PANTHER" id="PTHR44186">
    <property type="match status" value="1"/>
</dbReference>
<dbReference type="PANTHER" id="PTHR44186:SF1">
    <property type="entry name" value="BARDET-BIEDL SYNDROME 4 PROTEIN"/>
    <property type="match status" value="1"/>
</dbReference>